<comment type="caution">
    <text evidence="2">The sequence shown here is derived from an EMBL/GenBank/DDBJ whole genome shotgun (WGS) entry which is preliminary data.</text>
</comment>
<reference evidence="3" key="1">
    <citation type="journal article" date="2019" name="Int. J. Syst. Evol. Microbiol.">
        <title>The Global Catalogue of Microorganisms (GCM) 10K type strain sequencing project: providing services to taxonomists for standard genome sequencing and annotation.</title>
        <authorList>
            <consortium name="The Broad Institute Genomics Platform"/>
            <consortium name="The Broad Institute Genome Sequencing Center for Infectious Disease"/>
            <person name="Wu L."/>
            <person name="Ma J."/>
        </authorList>
    </citation>
    <scope>NUCLEOTIDE SEQUENCE [LARGE SCALE GENOMIC DNA]</scope>
    <source>
        <strain evidence="3">CECT 7398</strain>
    </source>
</reference>
<evidence type="ECO:0000259" key="1">
    <source>
        <dbReference type="PROSITE" id="PS51704"/>
    </source>
</evidence>
<name>A0ABT8BUW9_9VIBR</name>
<dbReference type="PANTHER" id="PTHR46211:SF1">
    <property type="entry name" value="GLYCEROPHOSPHODIESTER PHOSPHODIESTERASE, CYTOPLASMIC"/>
    <property type="match status" value="1"/>
</dbReference>
<dbReference type="Proteomes" id="UP001238540">
    <property type="component" value="Unassembled WGS sequence"/>
</dbReference>
<dbReference type="EMBL" id="JAUFQC010000001">
    <property type="protein sequence ID" value="MDN3609880.1"/>
    <property type="molecule type" value="Genomic_DNA"/>
</dbReference>
<dbReference type="Gene3D" id="3.20.20.190">
    <property type="entry name" value="Phosphatidylinositol (PI) phosphodiesterase"/>
    <property type="match status" value="1"/>
</dbReference>
<evidence type="ECO:0000313" key="3">
    <source>
        <dbReference type="Proteomes" id="UP001238540"/>
    </source>
</evidence>
<keyword evidence="3" id="KW-1185">Reference proteome</keyword>
<dbReference type="Pfam" id="PF03009">
    <property type="entry name" value="GDPD"/>
    <property type="match status" value="1"/>
</dbReference>
<dbReference type="PANTHER" id="PTHR46211">
    <property type="entry name" value="GLYCEROPHOSPHORYL DIESTER PHOSPHODIESTERASE"/>
    <property type="match status" value="1"/>
</dbReference>
<proteinExistence type="predicted"/>
<accession>A0ABT8BUW9</accession>
<dbReference type="SUPFAM" id="SSF51695">
    <property type="entry name" value="PLC-like phosphodiesterases"/>
    <property type="match status" value="1"/>
</dbReference>
<dbReference type="InterPro" id="IPR030395">
    <property type="entry name" value="GP_PDE_dom"/>
</dbReference>
<dbReference type="RefSeq" id="WP_170883579.1">
    <property type="nucleotide sequence ID" value="NZ_JABEYA020000012.1"/>
</dbReference>
<organism evidence="2 3">
    <name type="scientific">Vibrio ostreicida</name>
    <dbReference type="NCBI Taxonomy" id="526588"/>
    <lineage>
        <taxon>Bacteria</taxon>
        <taxon>Pseudomonadati</taxon>
        <taxon>Pseudomonadota</taxon>
        <taxon>Gammaproteobacteria</taxon>
        <taxon>Vibrionales</taxon>
        <taxon>Vibrionaceae</taxon>
        <taxon>Vibrio</taxon>
    </lineage>
</organism>
<protein>
    <submittedName>
        <fullName evidence="2">Glycerophosphodiester phosphodiesterase family protein</fullName>
    </submittedName>
</protein>
<dbReference type="InterPro" id="IPR017946">
    <property type="entry name" value="PLC-like_Pdiesterase_TIM-brl"/>
</dbReference>
<gene>
    <name evidence="2" type="ORF">QWZ16_09235</name>
</gene>
<dbReference type="PROSITE" id="PS51704">
    <property type="entry name" value="GP_PDE"/>
    <property type="match status" value="1"/>
</dbReference>
<sequence>MMIIGHRGVAAYYPENTRSSVQAAADLGLEWVEVDVQPTKDNILVVCHDYTIDRCSNGHGRIDQLTLDDLRQFDFGDWFDKRFRGEKIMTLSELLLLSRQLGIKLNIEIKVDHQDTLNVASLVKQTLESDLTAPDTIILSSFDHDIMRHLHLRLPDYRLAVLTESLSSNDIQLLEDISAFSCNLHYQRVNQEQISQLQSSGYQVWCYTVNQPESIRCLTNIDAIFSDDPARFL</sequence>
<evidence type="ECO:0000313" key="2">
    <source>
        <dbReference type="EMBL" id="MDN3609880.1"/>
    </source>
</evidence>
<feature type="domain" description="GP-PDE" evidence="1">
    <location>
        <begin position="1"/>
        <end position="233"/>
    </location>
</feature>